<evidence type="ECO:0000313" key="3">
    <source>
        <dbReference type="EMBL" id="MFC3228721.1"/>
    </source>
</evidence>
<dbReference type="CDD" id="cd02440">
    <property type="entry name" value="AdoMet_MTases"/>
    <property type="match status" value="1"/>
</dbReference>
<feature type="domain" description="Methyltransferase type 11" evidence="2">
    <location>
        <begin position="71"/>
        <end position="167"/>
    </location>
</feature>
<name>A0ABV7L225_9PROT</name>
<dbReference type="Proteomes" id="UP001595528">
    <property type="component" value="Unassembled WGS sequence"/>
</dbReference>
<protein>
    <submittedName>
        <fullName evidence="3">Class I SAM-dependent methyltransferase</fullName>
        <ecNumber evidence="3">2.1.1.-</ecNumber>
    </submittedName>
</protein>
<proteinExistence type="predicted"/>
<accession>A0ABV7L225</accession>
<dbReference type="InterPro" id="IPR029063">
    <property type="entry name" value="SAM-dependent_MTases_sf"/>
</dbReference>
<dbReference type="PANTHER" id="PTHR44068:SF11">
    <property type="entry name" value="GERANYL DIPHOSPHATE 2-C-METHYLTRANSFERASE"/>
    <property type="match status" value="1"/>
</dbReference>
<dbReference type="InterPro" id="IPR050447">
    <property type="entry name" value="Erg6_SMT_methyltransf"/>
</dbReference>
<dbReference type="GO" id="GO:0008168">
    <property type="term" value="F:methyltransferase activity"/>
    <property type="evidence" value="ECO:0007669"/>
    <property type="project" value="UniProtKB-KW"/>
</dbReference>
<dbReference type="Gene3D" id="3.40.50.150">
    <property type="entry name" value="Vaccinia Virus protein VP39"/>
    <property type="match status" value="1"/>
</dbReference>
<evidence type="ECO:0000313" key="4">
    <source>
        <dbReference type="Proteomes" id="UP001595528"/>
    </source>
</evidence>
<keyword evidence="1 3" id="KW-0808">Transferase</keyword>
<organism evidence="3 4">
    <name type="scientific">Marinibaculum pumilum</name>
    <dbReference type="NCBI Taxonomy" id="1766165"/>
    <lineage>
        <taxon>Bacteria</taxon>
        <taxon>Pseudomonadati</taxon>
        <taxon>Pseudomonadota</taxon>
        <taxon>Alphaproteobacteria</taxon>
        <taxon>Rhodospirillales</taxon>
        <taxon>Rhodospirillaceae</taxon>
        <taxon>Marinibaculum</taxon>
    </lineage>
</organism>
<dbReference type="SUPFAM" id="SSF53335">
    <property type="entry name" value="S-adenosyl-L-methionine-dependent methyltransferases"/>
    <property type="match status" value="1"/>
</dbReference>
<sequence length="278" mass="29381">MTTHLEGAVAAHYGRPGLLDTILAGLRAAGADPDHPTPEDLAPVDEFHTAGRATTLWALSMLPLAAGMHVLDAGCGIGGTARTLATHYRCRATGLDLTPDYVETARALTGRMGLSSVCDFHHGSVTQMPFRDGAFDAAVTLHVAMNVADRDAFYGELARVLAPGAPLCLFDVMKGPGDGMRYPVPWAETPDTSVLHTPAETRMLLDAAGLSVTAEDNLRAFAIEFFRVAFARAQAAGGPPPLGLHQLTGANAAEKFANYLAALEDHQIEPVMMVARRG</sequence>
<dbReference type="RefSeq" id="WP_379902111.1">
    <property type="nucleotide sequence ID" value="NZ_JBHRTR010000028.1"/>
</dbReference>
<reference evidence="4" key="1">
    <citation type="journal article" date="2019" name="Int. J. Syst. Evol. Microbiol.">
        <title>The Global Catalogue of Microorganisms (GCM) 10K type strain sequencing project: providing services to taxonomists for standard genome sequencing and annotation.</title>
        <authorList>
            <consortium name="The Broad Institute Genomics Platform"/>
            <consortium name="The Broad Institute Genome Sequencing Center for Infectious Disease"/>
            <person name="Wu L."/>
            <person name="Ma J."/>
        </authorList>
    </citation>
    <scope>NUCLEOTIDE SEQUENCE [LARGE SCALE GENOMIC DNA]</scope>
    <source>
        <strain evidence="4">KCTC 42964</strain>
    </source>
</reference>
<evidence type="ECO:0000256" key="1">
    <source>
        <dbReference type="ARBA" id="ARBA00022679"/>
    </source>
</evidence>
<dbReference type="InterPro" id="IPR013216">
    <property type="entry name" value="Methyltransf_11"/>
</dbReference>
<keyword evidence="3" id="KW-0489">Methyltransferase</keyword>
<dbReference type="EMBL" id="JBHRTR010000028">
    <property type="protein sequence ID" value="MFC3228721.1"/>
    <property type="molecule type" value="Genomic_DNA"/>
</dbReference>
<dbReference type="PANTHER" id="PTHR44068">
    <property type="entry name" value="ZGC:194242"/>
    <property type="match status" value="1"/>
</dbReference>
<dbReference type="Pfam" id="PF08241">
    <property type="entry name" value="Methyltransf_11"/>
    <property type="match status" value="1"/>
</dbReference>
<gene>
    <name evidence="3" type="ORF">ACFOGJ_15865</name>
</gene>
<comment type="caution">
    <text evidence="3">The sequence shown here is derived from an EMBL/GenBank/DDBJ whole genome shotgun (WGS) entry which is preliminary data.</text>
</comment>
<dbReference type="EC" id="2.1.1.-" evidence="3"/>
<dbReference type="GO" id="GO:0032259">
    <property type="term" value="P:methylation"/>
    <property type="evidence" value="ECO:0007669"/>
    <property type="project" value="UniProtKB-KW"/>
</dbReference>
<keyword evidence="4" id="KW-1185">Reference proteome</keyword>
<evidence type="ECO:0000259" key="2">
    <source>
        <dbReference type="Pfam" id="PF08241"/>
    </source>
</evidence>